<sequence>MLQQHIDEVQSLKDTLDDKDARAEEHLCLMEEMQRQMAAFYNPQTPGNSIVGGSCPSTAPPLPPRPPP</sequence>
<dbReference type="EMBL" id="JASCZI010030745">
    <property type="protein sequence ID" value="MED6124614.1"/>
    <property type="molecule type" value="Genomic_DNA"/>
</dbReference>
<keyword evidence="1" id="KW-0175">Coiled coil</keyword>
<protein>
    <submittedName>
        <fullName evidence="3">Uncharacterized protein</fullName>
    </submittedName>
</protein>
<feature type="non-terminal residue" evidence="3">
    <location>
        <position position="68"/>
    </location>
</feature>
<evidence type="ECO:0000256" key="2">
    <source>
        <dbReference type="SAM" id="MobiDB-lite"/>
    </source>
</evidence>
<keyword evidence="4" id="KW-1185">Reference proteome</keyword>
<evidence type="ECO:0000313" key="3">
    <source>
        <dbReference type="EMBL" id="MED6124614.1"/>
    </source>
</evidence>
<evidence type="ECO:0000256" key="1">
    <source>
        <dbReference type="SAM" id="Coils"/>
    </source>
</evidence>
<feature type="region of interest" description="Disordered" evidence="2">
    <location>
        <begin position="42"/>
        <end position="68"/>
    </location>
</feature>
<dbReference type="Proteomes" id="UP001341840">
    <property type="component" value="Unassembled WGS sequence"/>
</dbReference>
<feature type="coiled-coil region" evidence="1">
    <location>
        <begin position="2"/>
        <end position="36"/>
    </location>
</feature>
<name>A0ABU6RKZ0_9FABA</name>
<proteinExistence type="predicted"/>
<evidence type="ECO:0000313" key="4">
    <source>
        <dbReference type="Proteomes" id="UP001341840"/>
    </source>
</evidence>
<feature type="compositionally biased region" description="Pro residues" evidence="2">
    <location>
        <begin position="58"/>
        <end position="68"/>
    </location>
</feature>
<accession>A0ABU6RKZ0</accession>
<comment type="caution">
    <text evidence="3">The sequence shown here is derived from an EMBL/GenBank/DDBJ whole genome shotgun (WGS) entry which is preliminary data.</text>
</comment>
<organism evidence="3 4">
    <name type="scientific">Stylosanthes scabra</name>
    <dbReference type="NCBI Taxonomy" id="79078"/>
    <lineage>
        <taxon>Eukaryota</taxon>
        <taxon>Viridiplantae</taxon>
        <taxon>Streptophyta</taxon>
        <taxon>Embryophyta</taxon>
        <taxon>Tracheophyta</taxon>
        <taxon>Spermatophyta</taxon>
        <taxon>Magnoliopsida</taxon>
        <taxon>eudicotyledons</taxon>
        <taxon>Gunneridae</taxon>
        <taxon>Pentapetalae</taxon>
        <taxon>rosids</taxon>
        <taxon>fabids</taxon>
        <taxon>Fabales</taxon>
        <taxon>Fabaceae</taxon>
        <taxon>Papilionoideae</taxon>
        <taxon>50 kb inversion clade</taxon>
        <taxon>dalbergioids sensu lato</taxon>
        <taxon>Dalbergieae</taxon>
        <taxon>Pterocarpus clade</taxon>
        <taxon>Stylosanthes</taxon>
    </lineage>
</organism>
<reference evidence="3 4" key="1">
    <citation type="journal article" date="2023" name="Plants (Basel)">
        <title>Bridging the Gap: Combining Genomics and Transcriptomics Approaches to Understand Stylosanthes scabra, an Orphan Legume from the Brazilian Caatinga.</title>
        <authorList>
            <person name="Ferreira-Neto J.R.C."/>
            <person name="da Silva M.D."/>
            <person name="Binneck E."/>
            <person name="de Melo N.F."/>
            <person name="da Silva R.H."/>
            <person name="de Melo A.L.T.M."/>
            <person name="Pandolfi V."/>
            <person name="Bustamante F.O."/>
            <person name="Brasileiro-Vidal A.C."/>
            <person name="Benko-Iseppon A.M."/>
        </authorList>
    </citation>
    <scope>NUCLEOTIDE SEQUENCE [LARGE SCALE GENOMIC DNA]</scope>
    <source>
        <tissue evidence="3">Leaves</tissue>
    </source>
</reference>
<gene>
    <name evidence="3" type="ORF">PIB30_060551</name>
</gene>